<evidence type="ECO:0000256" key="3">
    <source>
        <dbReference type="ARBA" id="ARBA00022475"/>
    </source>
</evidence>
<feature type="transmembrane region" description="Helical" evidence="7">
    <location>
        <begin position="44"/>
        <end position="63"/>
    </location>
</feature>
<name>A0A1P8WIF8_9PLAN</name>
<keyword evidence="8" id="KW-0966">Cell projection</keyword>
<dbReference type="PRINTS" id="PR00949">
    <property type="entry name" value="TYPE3IMAPROT"/>
</dbReference>
<feature type="transmembrane region" description="Helical" evidence="7">
    <location>
        <begin position="242"/>
        <end position="261"/>
    </location>
</feature>
<evidence type="ECO:0000256" key="4">
    <source>
        <dbReference type="ARBA" id="ARBA00022692"/>
    </source>
</evidence>
<evidence type="ECO:0000256" key="2">
    <source>
        <dbReference type="ARBA" id="ARBA00008835"/>
    </source>
</evidence>
<evidence type="ECO:0000256" key="5">
    <source>
        <dbReference type="ARBA" id="ARBA00022989"/>
    </source>
</evidence>
<dbReference type="InterPro" id="IPR001712">
    <property type="entry name" value="T3SS_FHIPEP"/>
</dbReference>
<comment type="similarity">
    <text evidence="2">Belongs to the FHIPEP (flagella/HR/invasion proteins export pore) family.</text>
</comment>
<keyword evidence="3" id="KW-1003">Cell membrane</keyword>
<gene>
    <name evidence="8" type="primary">flhA</name>
    <name evidence="8" type="ORF">Fuma_03456</name>
</gene>
<comment type="subcellular location">
    <subcellularLocation>
        <location evidence="1">Cell membrane</location>
        <topology evidence="1">Multi-pass membrane protein</topology>
    </subcellularLocation>
</comment>
<dbReference type="OrthoDB" id="9759185at2"/>
<dbReference type="PANTHER" id="PTHR30161:SF1">
    <property type="entry name" value="FLAGELLAR BIOSYNTHESIS PROTEIN FLHA-RELATED"/>
    <property type="match status" value="1"/>
</dbReference>
<keyword evidence="5 7" id="KW-1133">Transmembrane helix</keyword>
<keyword evidence="6 7" id="KW-0472">Membrane</keyword>
<evidence type="ECO:0000313" key="8">
    <source>
        <dbReference type="EMBL" id="APZ93838.1"/>
    </source>
</evidence>
<reference evidence="8 9" key="1">
    <citation type="journal article" date="2016" name="Front. Microbiol.">
        <title>Fuerstia marisgermanicae gen. nov., sp. nov., an Unusual Member of the Phylum Planctomycetes from the German Wadden Sea.</title>
        <authorList>
            <person name="Kohn T."/>
            <person name="Heuer A."/>
            <person name="Jogler M."/>
            <person name="Vollmers J."/>
            <person name="Boedeker C."/>
            <person name="Bunk B."/>
            <person name="Rast P."/>
            <person name="Borchert D."/>
            <person name="Glockner I."/>
            <person name="Freese H.M."/>
            <person name="Klenk H.P."/>
            <person name="Overmann J."/>
            <person name="Kaster A.K."/>
            <person name="Rohde M."/>
            <person name="Wiegand S."/>
            <person name="Jogler C."/>
        </authorList>
    </citation>
    <scope>NUCLEOTIDE SEQUENCE [LARGE SCALE GENOMIC DNA]</scope>
    <source>
        <strain evidence="8 9">NH11</strain>
    </source>
</reference>
<sequence length="715" mass="77342">MANQLPIKNPNGHWLQQSETLLSFGMLMGLMVMLVPLPSWLLDVLLAGNLGVTTLLLLVTLSAKRALELSVFPSLLLLLTLYRLSLNVATTRLILLDGNAGHIVTAFGNYVVGGQLVVGLVIFLILVTIQFMVITKGATRVSEVAARFTLDALPGKQMAIDAELTAGQIKAPEARRRRDELASETEFYGAMDGASKFVRGDAIAGLIITAVNLIGGMIIGMTNGLSFVESIHTYSILTVGDGLVSQIPALIIATTSGVLVTKTSSDDSLGDEIRGQMFRSDRPIMIGSGILAVVALMPGLPKLPFLGIAGGLLLFLGQGEKDIEAKKKKAELPKEEEEADGELNDTRNLDEFLLSDRAIVEVGARLVPYITSNRVKGLSERITALRREFSRSNGSWIPPIQVQSNLSLEADEYRIMIAGRKVASAEMRMEQLLAIYPDGKDLSISGEPAIEPAFGLGAVWIAPETSRSAELQGCTVVDPLSVLITHLGEILKRHAHELLTREALKQMLERVREFAPTIVDEINPETIRMGTLHQVLVQLAADRIPLSDMALVLESIVNHAHSAENADVLTDKVRIDLGRLVCEPYRTDSGTLRILALEPQLDGHLRQCVHEGILAIGPGPLSRLIEAVKAAASEADRLHQPLAILVDQRLRRPLKKILARSTPDLAIVAYQELPIDMNVETVRVLPYAEIMGDEAVASNARNNAQTAAGDSAEAA</sequence>
<protein>
    <submittedName>
        <fullName evidence="8">Flagellar biosynthesis protein FlhA</fullName>
    </submittedName>
</protein>
<dbReference type="Gene3D" id="3.40.50.12790">
    <property type="entry name" value="FHIPEP family, domain 4"/>
    <property type="match status" value="1"/>
</dbReference>
<dbReference type="PROSITE" id="PS00994">
    <property type="entry name" value="FHIPEP"/>
    <property type="match status" value="1"/>
</dbReference>
<dbReference type="Gene3D" id="1.10.8.540">
    <property type="entry name" value="FHIPEP family, domain 3"/>
    <property type="match status" value="1"/>
</dbReference>
<dbReference type="PIRSF" id="PIRSF005419">
    <property type="entry name" value="FlhA"/>
    <property type="match status" value="1"/>
</dbReference>
<keyword evidence="9" id="KW-1185">Reference proteome</keyword>
<dbReference type="AlphaFoldDB" id="A0A1P8WIF8"/>
<dbReference type="Gene3D" id="3.40.30.60">
    <property type="entry name" value="FHIPEP family, domain 1"/>
    <property type="match status" value="1"/>
</dbReference>
<dbReference type="Proteomes" id="UP000187735">
    <property type="component" value="Chromosome"/>
</dbReference>
<dbReference type="KEGG" id="fmr:Fuma_03456"/>
<evidence type="ECO:0000313" key="9">
    <source>
        <dbReference type="Proteomes" id="UP000187735"/>
    </source>
</evidence>
<feature type="transmembrane region" description="Helical" evidence="7">
    <location>
        <begin position="202"/>
        <end position="222"/>
    </location>
</feature>
<dbReference type="InterPro" id="IPR042196">
    <property type="entry name" value="FHIPEP_4"/>
</dbReference>
<accession>A0A1P8WIF8</accession>
<feature type="transmembrane region" description="Helical" evidence="7">
    <location>
        <begin position="21"/>
        <end position="38"/>
    </location>
</feature>
<dbReference type="Pfam" id="PF00771">
    <property type="entry name" value="FHIPEP"/>
    <property type="match status" value="1"/>
</dbReference>
<dbReference type="PANTHER" id="PTHR30161">
    <property type="entry name" value="FLAGELLAR EXPORT PROTEIN, MEMBRANE FLHA SUBUNIT-RELATED"/>
    <property type="match status" value="1"/>
</dbReference>
<evidence type="ECO:0000256" key="6">
    <source>
        <dbReference type="ARBA" id="ARBA00023136"/>
    </source>
</evidence>
<dbReference type="GO" id="GO:0005886">
    <property type="term" value="C:plasma membrane"/>
    <property type="evidence" value="ECO:0007669"/>
    <property type="project" value="UniProtKB-SubCell"/>
</dbReference>
<dbReference type="InterPro" id="IPR042194">
    <property type="entry name" value="FHIPEP_1"/>
</dbReference>
<keyword evidence="4 7" id="KW-0812">Transmembrane</keyword>
<evidence type="ECO:0000256" key="7">
    <source>
        <dbReference type="SAM" id="Phobius"/>
    </source>
</evidence>
<feature type="transmembrane region" description="Helical" evidence="7">
    <location>
        <begin position="75"/>
        <end position="95"/>
    </location>
</feature>
<dbReference type="STRING" id="1891926.Fuma_03456"/>
<dbReference type="GO" id="GO:0044780">
    <property type="term" value="P:bacterial-type flagellum assembly"/>
    <property type="evidence" value="ECO:0007669"/>
    <property type="project" value="TreeGrafter"/>
</dbReference>
<dbReference type="EMBL" id="CP017641">
    <property type="protein sequence ID" value="APZ93838.1"/>
    <property type="molecule type" value="Genomic_DNA"/>
</dbReference>
<dbReference type="InterPro" id="IPR025505">
    <property type="entry name" value="FHIPEP_CS"/>
</dbReference>
<dbReference type="InterPro" id="IPR042193">
    <property type="entry name" value="FHIPEP_3"/>
</dbReference>
<organism evidence="8 9">
    <name type="scientific">Fuerstiella marisgermanici</name>
    <dbReference type="NCBI Taxonomy" id="1891926"/>
    <lineage>
        <taxon>Bacteria</taxon>
        <taxon>Pseudomonadati</taxon>
        <taxon>Planctomycetota</taxon>
        <taxon>Planctomycetia</taxon>
        <taxon>Planctomycetales</taxon>
        <taxon>Planctomycetaceae</taxon>
        <taxon>Fuerstiella</taxon>
    </lineage>
</organism>
<evidence type="ECO:0000256" key="1">
    <source>
        <dbReference type="ARBA" id="ARBA00004651"/>
    </source>
</evidence>
<feature type="transmembrane region" description="Helical" evidence="7">
    <location>
        <begin position="282"/>
        <end position="297"/>
    </location>
</feature>
<dbReference type="GO" id="GO:0009306">
    <property type="term" value="P:protein secretion"/>
    <property type="evidence" value="ECO:0007669"/>
    <property type="project" value="InterPro"/>
</dbReference>
<proteinExistence type="inferred from homology"/>
<keyword evidence="8" id="KW-0282">Flagellum</keyword>
<keyword evidence="8" id="KW-0969">Cilium</keyword>
<dbReference type="RefSeq" id="WP_077025237.1">
    <property type="nucleotide sequence ID" value="NZ_CP017641.1"/>
</dbReference>
<feature type="transmembrane region" description="Helical" evidence="7">
    <location>
        <begin position="107"/>
        <end position="133"/>
    </location>
</feature>